<protein>
    <recommendedName>
        <fullName evidence="5">DUF262 domain-containing protein</fullName>
    </recommendedName>
</protein>
<dbReference type="PANTHER" id="PTHR35149">
    <property type="entry name" value="SLL5132 PROTEIN"/>
    <property type="match status" value="1"/>
</dbReference>
<organism evidence="3 4">
    <name type="scientific">Cerasicoccus arenae</name>
    <dbReference type="NCBI Taxonomy" id="424488"/>
    <lineage>
        <taxon>Bacteria</taxon>
        <taxon>Pseudomonadati</taxon>
        <taxon>Verrucomicrobiota</taxon>
        <taxon>Opitutia</taxon>
        <taxon>Puniceicoccales</taxon>
        <taxon>Cerasicoccaceae</taxon>
        <taxon>Cerasicoccus</taxon>
    </lineage>
</organism>
<feature type="domain" description="GmrSD restriction endonucleases C-terminal" evidence="2">
    <location>
        <begin position="451"/>
        <end position="568"/>
    </location>
</feature>
<dbReference type="PANTHER" id="PTHR35149:SF2">
    <property type="entry name" value="DUF262 DOMAIN-CONTAINING PROTEIN"/>
    <property type="match status" value="1"/>
</dbReference>
<dbReference type="RefSeq" id="WP_189517052.1">
    <property type="nucleotide sequence ID" value="NZ_BMXG01000027.1"/>
</dbReference>
<evidence type="ECO:0000259" key="1">
    <source>
        <dbReference type="Pfam" id="PF03235"/>
    </source>
</evidence>
<dbReference type="Pfam" id="PF07510">
    <property type="entry name" value="GmrSD_C"/>
    <property type="match status" value="1"/>
</dbReference>
<accession>A0A8J3DEP6</accession>
<comment type="caution">
    <text evidence="3">The sequence shown here is derived from an EMBL/GenBank/DDBJ whole genome shotgun (WGS) entry which is preliminary data.</text>
</comment>
<name>A0A8J3DEP6_9BACT</name>
<feature type="domain" description="GmrSD restriction endonucleases N-terminal" evidence="1">
    <location>
        <begin position="14"/>
        <end position="243"/>
    </location>
</feature>
<dbReference type="InterPro" id="IPR004919">
    <property type="entry name" value="GmrSD_N"/>
</dbReference>
<proteinExistence type="predicted"/>
<evidence type="ECO:0000259" key="2">
    <source>
        <dbReference type="Pfam" id="PF07510"/>
    </source>
</evidence>
<dbReference type="AlphaFoldDB" id="A0A8J3DEP6"/>
<dbReference type="Pfam" id="PF03235">
    <property type="entry name" value="GmrSD_N"/>
    <property type="match status" value="1"/>
</dbReference>
<dbReference type="InterPro" id="IPR011089">
    <property type="entry name" value="GmrSD_C"/>
</dbReference>
<sequence length="582" mass="68384">MATEHEIKSEKILVKDIFSTKWFRIPEYQRPYIWSKDEVNDLLDDLSFACVNKPNQEYFLGSFVYQNKKAGSEHGQEYEENDLLDGQQRMTTLLMLFACIRDLSDNEDIERSCRESIFQKGNKIRRIPERTRIVYAIREEVQDFVETYVIPDGGTSKTEEIEELTWSKKDPSVPNMAGAILEMRKVLTSPEQVVDLEDFITFLYNQVLLIYVSTEDLDDAFRLFTILNDRGVPLRNSDILKSQNLGALEKKSDKARYAKLWEEAEGELGDDFDRFLNHIRTILVKDKARLNLLDEFEQKIYNPREKDKSTGIVKPALLVKGKQTFELVENYLDIYSTLNSGKNFDHFNGRFAFDNLVSVMMTGLPSTDWIPPLMRYFERYRYERLYEFLINLDNKFSADWIGQLSPTKRIENMNKLIGLIEKSACADEVIACNLFEFDAYWFLKSVETAVYGRRFTRYLLLKLDYLFSDDSHPMTINQLSVEHILPQNPEEGSQWRADFTDDQRKEWTDKLGNLVLISMRKNTSQGRKDYSEKRKGYFQKRISSCPNSLRVLNANVRWTPVELQANHQFVIEKVRQHYKIQE</sequence>
<gene>
    <name evidence="3" type="ORF">GCM10007047_31660</name>
</gene>
<evidence type="ECO:0000313" key="4">
    <source>
        <dbReference type="Proteomes" id="UP000642829"/>
    </source>
</evidence>
<dbReference type="EMBL" id="BMXG01000027">
    <property type="protein sequence ID" value="GHC11955.1"/>
    <property type="molecule type" value="Genomic_DNA"/>
</dbReference>
<reference evidence="3" key="2">
    <citation type="submission" date="2020-09" db="EMBL/GenBank/DDBJ databases">
        <authorList>
            <person name="Sun Q."/>
            <person name="Kim S."/>
        </authorList>
    </citation>
    <scope>NUCLEOTIDE SEQUENCE</scope>
    <source>
        <strain evidence="3">KCTC 12870</strain>
    </source>
</reference>
<keyword evidence="4" id="KW-1185">Reference proteome</keyword>
<evidence type="ECO:0000313" key="3">
    <source>
        <dbReference type="EMBL" id="GHC11955.1"/>
    </source>
</evidence>
<evidence type="ECO:0008006" key="5">
    <source>
        <dbReference type="Google" id="ProtNLM"/>
    </source>
</evidence>
<reference evidence="3" key="1">
    <citation type="journal article" date="2014" name="Int. J. Syst. Evol. Microbiol.">
        <title>Complete genome sequence of Corynebacterium casei LMG S-19264T (=DSM 44701T), isolated from a smear-ripened cheese.</title>
        <authorList>
            <consortium name="US DOE Joint Genome Institute (JGI-PGF)"/>
            <person name="Walter F."/>
            <person name="Albersmeier A."/>
            <person name="Kalinowski J."/>
            <person name="Ruckert C."/>
        </authorList>
    </citation>
    <scope>NUCLEOTIDE SEQUENCE</scope>
    <source>
        <strain evidence="3">KCTC 12870</strain>
    </source>
</reference>
<dbReference type="Proteomes" id="UP000642829">
    <property type="component" value="Unassembled WGS sequence"/>
</dbReference>